<dbReference type="PANTHER" id="PTHR43747">
    <property type="entry name" value="FAD-BINDING PROTEIN"/>
    <property type="match status" value="1"/>
</dbReference>
<evidence type="ECO:0000313" key="5">
    <source>
        <dbReference type="Proteomes" id="UP000294937"/>
    </source>
</evidence>
<dbReference type="InterPro" id="IPR050816">
    <property type="entry name" value="Flavin-dep_Halogenase_NPB"/>
</dbReference>
<evidence type="ECO:0000259" key="3">
    <source>
        <dbReference type="Pfam" id="PF01494"/>
    </source>
</evidence>
<evidence type="ECO:0000256" key="1">
    <source>
        <dbReference type="ARBA" id="ARBA00023002"/>
    </source>
</evidence>
<dbReference type="EMBL" id="SMAG01000002">
    <property type="protein sequence ID" value="TCS95797.1"/>
    <property type="molecule type" value="Genomic_DNA"/>
</dbReference>
<dbReference type="Gene3D" id="3.50.50.60">
    <property type="entry name" value="FAD/NAD(P)-binding domain"/>
    <property type="match status" value="1"/>
</dbReference>
<evidence type="ECO:0000256" key="2">
    <source>
        <dbReference type="ARBA" id="ARBA00038396"/>
    </source>
</evidence>
<dbReference type="AlphaFoldDB" id="A0A4V2UVH4"/>
<dbReference type="SUPFAM" id="SSF51905">
    <property type="entry name" value="FAD/NAD(P)-binding domain"/>
    <property type="match status" value="1"/>
</dbReference>
<comment type="similarity">
    <text evidence="2">Belongs to the flavin-dependent halogenase family. Bacterial tryptophan halogenase subfamily.</text>
</comment>
<dbReference type="InterPro" id="IPR036188">
    <property type="entry name" value="FAD/NAD-bd_sf"/>
</dbReference>
<dbReference type="GO" id="GO:0071949">
    <property type="term" value="F:FAD binding"/>
    <property type="evidence" value="ECO:0007669"/>
    <property type="project" value="InterPro"/>
</dbReference>
<gene>
    <name evidence="4" type="ORF">EDD58_102378</name>
</gene>
<protein>
    <submittedName>
        <fullName evidence="4">Flavin-dependent dehydrogenase</fullName>
    </submittedName>
</protein>
<reference evidence="4 5" key="1">
    <citation type="submission" date="2019-03" db="EMBL/GenBank/DDBJ databases">
        <title>Genomic Encyclopedia of Type Strains, Phase IV (KMG-IV): sequencing the most valuable type-strain genomes for metagenomic binning, comparative biology and taxonomic classification.</title>
        <authorList>
            <person name="Goeker M."/>
        </authorList>
    </citation>
    <scope>NUCLEOTIDE SEQUENCE [LARGE SCALE GENOMIC DNA]</scope>
    <source>
        <strain evidence="4 5">DSM 45707</strain>
    </source>
</reference>
<keyword evidence="5" id="KW-1185">Reference proteome</keyword>
<accession>A0A4V2UVH4</accession>
<comment type="caution">
    <text evidence="4">The sequence shown here is derived from an EMBL/GenBank/DDBJ whole genome shotgun (WGS) entry which is preliminary data.</text>
</comment>
<sequence length="458" mass="52059">MTNIETRPVVIIGAGVSGSSTAIRLLKEGITPLVVDQAKFPREIVGEGLSPYTCDYLEELGVLEEINQAPFMKKSSLQLVSPDGSKAYAKVDLTKEPYADGIHAQPWGFNVKRKDFDYVLFRKAQRDGAEIRESTKVKEILLNDEGAVTGVVLEDEHNQKTIVHTSLVIDCSGRTSKLAQQLKLRAPLEKVFDGQWANYAIRCYFKDVNLGPLRSEGQDDYDIATVNILPDRNCWYWIIPLEENLFSIGFVARSKTKQMLDSQVDKMRAYRDLIEKHHVLREVVKEAEMLENVVVTARLGHMNTRMAGDGFICVGDAGFFADPAWATGVTVALITSKLATEVVMEAIQKKNFSHQLLKKYEDLYHGYIKNRFNSIRAYNTYYNDTDYVNFLVKRLSHRPEEMHLITAVLFDYMSHHHFNSWTFKVFKDYVAKTGKLPVVNKVAQLNFDSEESLIQPLT</sequence>
<dbReference type="RefSeq" id="WP_165875807.1">
    <property type="nucleotide sequence ID" value="NZ_SMAG01000002.1"/>
</dbReference>
<dbReference type="InterPro" id="IPR002938">
    <property type="entry name" value="FAD-bd"/>
</dbReference>
<feature type="domain" description="FAD-binding" evidence="3">
    <location>
        <begin position="8"/>
        <end position="333"/>
    </location>
</feature>
<proteinExistence type="inferred from homology"/>
<dbReference type="GO" id="GO:0016491">
    <property type="term" value="F:oxidoreductase activity"/>
    <property type="evidence" value="ECO:0007669"/>
    <property type="project" value="UniProtKB-KW"/>
</dbReference>
<name>A0A4V2UVH4_9BACL</name>
<organism evidence="4 5">
    <name type="scientific">Hazenella coriacea</name>
    <dbReference type="NCBI Taxonomy" id="1179467"/>
    <lineage>
        <taxon>Bacteria</taxon>
        <taxon>Bacillati</taxon>
        <taxon>Bacillota</taxon>
        <taxon>Bacilli</taxon>
        <taxon>Bacillales</taxon>
        <taxon>Thermoactinomycetaceae</taxon>
        <taxon>Hazenella</taxon>
    </lineage>
</organism>
<keyword evidence="1" id="KW-0560">Oxidoreductase</keyword>
<dbReference type="Proteomes" id="UP000294937">
    <property type="component" value="Unassembled WGS sequence"/>
</dbReference>
<dbReference type="Pfam" id="PF01494">
    <property type="entry name" value="FAD_binding_3"/>
    <property type="match status" value="1"/>
</dbReference>
<dbReference type="PANTHER" id="PTHR43747:SF5">
    <property type="entry name" value="FAD-BINDING DOMAIN-CONTAINING PROTEIN"/>
    <property type="match status" value="1"/>
</dbReference>
<evidence type="ECO:0000313" key="4">
    <source>
        <dbReference type="EMBL" id="TCS95797.1"/>
    </source>
</evidence>